<feature type="binding site" evidence="6">
    <location>
        <position position="232"/>
    </location>
    <ligand>
        <name>a divalent metal cation</name>
        <dbReference type="ChEBI" id="CHEBI:60240"/>
        <label>1</label>
    </ligand>
</feature>
<dbReference type="HAMAP" id="MF_01974">
    <property type="entry name" value="MetAP_1"/>
    <property type="match status" value="1"/>
</dbReference>
<dbReference type="GO" id="GO:0006508">
    <property type="term" value="P:proteolysis"/>
    <property type="evidence" value="ECO:0007669"/>
    <property type="project" value="UniProtKB-KW"/>
</dbReference>
<evidence type="ECO:0000256" key="3">
    <source>
        <dbReference type="ARBA" id="ARBA00022670"/>
    </source>
</evidence>
<feature type="binding site" evidence="6">
    <location>
        <position position="201"/>
    </location>
    <ligand>
        <name>a divalent metal cation</name>
        <dbReference type="ChEBI" id="CHEBI:60240"/>
        <label>2</label>
        <note>catalytic</note>
    </ligand>
</feature>
<evidence type="ECO:0000256" key="5">
    <source>
        <dbReference type="ARBA" id="ARBA00022801"/>
    </source>
</evidence>
<keyword evidence="3 6" id="KW-0645">Protease</keyword>
<evidence type="ECO:0000256" key="2">
    <source>
        <dbReference type="ARBA" id="ARBA00022438"/>
    </source>
</evidence>
<comment type="subunit">
    <text evidence="6">Monomer.</text>
</comment>
<name>A0A4Q9DCA5_9BACL</name>
<comment type="function">
    <text evidence="1 6">Removes the N-terminal methionine from nascent proteins. The N-terminal methionine is often cleaved when the second residue in the primary sequence is small and uncharged (Met-Ala-, Cys, Gly, Pro, Ser, Thr, or Val). Requires deformylation of the N(alpha)-formylated initiator methionine before it can be hydrolyzed.</text>
</comment>
<evidence type="ECO:0000259" key="8">
    <source>
        <dbReference type="Pfam" id="PF00557"/>
    </source>
</evidence>
<feature type="binding site" evidence="6">
    <location>
        <position position="168"/>
    </location>
    <ligand>
        <name>a divalent metal cation</name>
        <dbReference type="ChEBI" id="CHEBI:60240"/>
        <label>2</label>
        <note>catalytic</note>
    </ligand>
</feature>
<dbReference type="InterPro" id="IPR002467">
    <property type="entry name" value="Pept_M24A_MAP1"/>
</dbReference>
<dbReference type="RefSeq" id="WP_131019003.1">
    <property type="nucleotide sequence ID" value="NZ_SIRE01000051.1"/>
</dbReference>
<dbReference type="EMBL" id="SIRE01000051">
    <property type="protein sequence ID" value="TBL67983.1"/>
    <property type="molecule type" value="Genomic_DNA"/>
</dbReference>
<feature type="binding site" evidence="6">
    <location>
        <position position="77"/>
    </location>
    <ligand>
        <name>substrate</name>
    </ligand>
</feature>
<dbReference type="Proteomes" id="UP000293142">
    <property type="component" value="Unassembled WGS sequence"/>
</dbReference>
<organism evidence="9 10">
    <name type="scientific">Paenibacillus thalictri</name>
    <dbReference type="NCBI Taxonomy" id="2527873"/>
    <lineage>
        <taxon>Bacteria</taxon>
        <taxon>Bacillati</taxon>
        <taxon>Bacillota</taxon>
        <taxon>Bacilli</taxon>
        <taxon>Bacillales</taxon>
        <taxon>Paenibacillaceae</taxon>
        <taxon>Paenibacillus</taxon>
    </lineage>
</organism>
<dbReference type="CDD" id="cd01086">
    <property type="entry name" value="MetAP1"/>
    <property type="match status" value="1"/>
</dbReference>
<dbReference type="Pfam" id="PF00557">
    <property type="entry name" value="Peptidase_M24"/>
    <property type="match status" value="1"/>
</dbReference>
<feature type="binding site" evidence="6">
    <location>
        <position position="232"/>
    </location>
    <ligand>
        <name>a divalent metal cation</name>
        <dbReference type="ChEBI" id="CHEBI:60240"/>
        <label>2</label>
        <note>catalytic</note>
    </ligand>
</feature>
<feature type="binding site" evidence="6">
    <location>
        <position position="105"/>
    </location>
    <ligand>
        <name>a divalent metal cation</name>
        <dbReference type="ChEBI" id="CHEBI:60240"/>
        <label>2</label>
        <note>catalytic</note>
    </ligand>
</feature>
<dbReference type="AlphaFoldDB" id="A0A4Q9DCA5"/>
<protein>
    <recommendedName>
        <fullName evidence="6 7">Methionine aminopeptidase</fullName>
        <shortName evidence="6">MAP</shortName>
        <shortName evidence="6">MetAP</shortName>
        <ecNumber evidence="6 7">3.4.11.18</ecNumber>
    </recommendedName>
    <alternativeName>
        <fullName evidence="6">Peptidase M</fullName>
    </alternativeName>
</protein>
<dbReference type="GO" id="GO:0070006">
    <property type="term" value="F:metalloaminopeptidase activity"/>
    <property type="evidence" value="ECO:0007669"/>
    <property type="project" value="UniProtKB-UniRule"/>
</dbReference>
<feature type="binding site" evidence="6">
    <location>
        <position position="175"/>
    </location>
    <ligand>
        <name>substrate</name>
    </ligand>
</feature>
<dbReference type="Gene3D" id="3.90.230.10">
    <property type="entry name" value="Creatinase/methionine aminopeptidase superfamily"/>
    <property type="match status" value="1"/>
</dbReference>
<gene>
    <name evidence="6 9" type="primary">map</name>
    <name evidence="9" type="ORF">EYB31_38915</name>
</gene>
<evidence type="ECO:0000256" key="7">
    <source>
        <dbReference type="RuleBase" id="RU003653"/>
    </source>
</evidence>
<dbReference type="GO" id="GO:0004239">
    <property type="term" value="F:initiator methionyl aminopeptidase activity"/>
    <property type="evidence" value="ECO:0007669"/>
    <property type="project" value="UniProtKB-UniRule"/>
</dbReference>
<feature type="binding site" evidence="6">
    <location>
        <position position="105"/>
    </location>
    <ligand>
        <name>a divalent metal cation</name>
        <dbReference type="ChEBI" id="CHEBI:60240"/>
        <label>1</label>
    </ligand>
</feature>
<dbReference type="SUPFAM" id="SSF55920">
    <property type="entry name" value="Creatinase/aminopeptidase"/>
    <property type="match status" value="1"/>
</dbReference>
<evidence type="ECO:0000256" key="1">
    <source>
        <dbReference type="ARBA" id="ARBA00002521"/>
    </source>
</evidence>
<evidence type="ECO:0000256" key="6">
    <source>
        <dbReference type="HAMAP-Rule" id="MF_01974"/>
    </source>
</evidence>
<feature type="binding site" evidence="6">
    <location>
        <position position="94"/>
    </location>
    <ligand>
        <name>a divalent metal cation</name>
        <dbReference type="ChEBI" id="CHEBI:60240"/>
        <label>1</label>
    </ligand>
</feature>
<evidence type="ECO:0000313" key="10">
    <source>
        <dbReference type="Proteomes" id="UP000293142"/>
    </source>
</evidence>
<sequence>MVTLKSAAEIEEMKIAGQFVAACHKRVAEMMGPGITTQEINDEVERLIAKAGGRAPTLGYNGYRYATCTSVNDVIAHGFPNSKPLRQGDIVTVDIVAELNGWVGDSAWSYAVGTVSEEAEKLMRVAKECMYIGIERSTVGSRIGDVVHAIQQHAERNGFGVVRDLLAHGVGRNMHEEPNFPHFGSPGKGFRLKEGMVFTIEPMLNAGTYRMTIDDDGWTTRTADGKLSAQYEHTIAITKAGPVILTAQQ</sequence>
<evidence type="ECO:0000313" key="9">
    <source>
        <dbReference type="EMBL" id="TBL67983.1"/>
    </source>
</evidence>
<dbReference type="PANTHER" id="PTHR43330">
    <property type="entry name" value="METHIONINE AMINOPEPTIDASE"/>
    <property type="match status" value="1"/>
</dbReference>
<dbReference type="EC" id="3.4.11.18" evidence="6 7"/>
<dbReference type="InterPro" id="IPR001714">
    <property type="entry name" value="Pept_M24_MAP"/>
</dbReference>
<dbReference type="PANTHER" id="PTHR43330:SF17">
    <property type="entry name" value="METHIONINE AMINOPEPTIDASE"/>
    <property type="match status" value="1"/>
</dbReference>
<dbReference type="GO" id="GO:0005829">
    <property type="term" value="C:cytosol"/>
    <property type="evidence" value="ECO:0007669"/>
    <property type="project" value="TreeGrafter"/>
</dbReference>
<keyword evidence="4 6" id="KW-0479">Metal-binding</keyword>
<comment type="caution">
    <text evidence="9">The sequence shown here is derived from an EMBL/GenBank/DDBJ whole genome shotgun (WGS) entry which is preliminary data.</text>
</comment>
<comment type="similarity">
    <text evidence="6">Belongs to the peptidase M24A family. Methionine aminopeptidase type 1 subfamily.</text>
</comment>
<keyword evidence="5 6" id="KW-0378">Hydrolase</keyword>
<dbReference type="PRINTS" id="PR00599">
    <property type="entry name" value="MAPEPTIDASE"/>
</dbReference>
<accession>A0A4Q9DCA5</accession>
<comment type="catalytic activity">
    <reaction evidence="6 7">
        <text>Release of N-terminal amino acids, preferentially methionine, from peptides and arylamides.</text>
        <dbReference type="EC" id="3.4.11.18"/>
    </reaction>
</comment>
<keyword evidence="10" id="KW-1185">Reference proteome</keyword>
<proteinExistence type="inferred from homology"/>
<dbReference type="GO" id="GO:0046872">
    <property type="term" value="F:metal ion binding"/>
    <property type="evidence" value="ECO:0007669"/>
    <property type="project" value="UniProtKB-UniRule"/>
</dbReference>
<dbReference type="InterPro" id="IPR000994">
    <property type="entry name" value="Pept_M24"/>
</dbReference>
<keyword evidence="2 6" id="KW-0031">Aminopeptidase</keyword>
<reference evidence="9 10" key="1">
    <citation type="submission" date="2019-02" db="EMBL/GenBank/DDBJ databases">
        <title>Paenibacillus sp. nov., isolated from surface-sterilized tissue of Thalictrum simplex L.</title>
        <authorList>
            <person name="Tuo L."/>
        </authorList>
    </citation>
    <scope>NUCLEOTIDE SEQUENCE [LARGE SCALE GENOMIC DNA]</scope>
    <source>
        <strain evidence="9 10">N2SHLJ1</strain>
    </source>
</reference>
<dbReference type="OrthoDB" id="9802055at2"/>
<dbReference type="InterPro" id="IPR036005">
    <property type="entry name" value="Creatinase/aminopeptidase-like"/>
</dbReference>
<feature type="domain" description="Peptidase M24" evidence="8">
    <location>
        <begin position="11"/>
        <end position="239"/>
    </location>
</feature>
<comment type="cofactor">
    <cofactor evidence="6">
        <name>Co(2+)</name>
        <dbReference type="ChEBI" id="CHEBI:48828"/>
    </cofactor>
    <cofactor evidence="6">
        <name>Zn(2+)</name>
        <dbReference type="ChEBI" id="CHEBI:29105"/>
    </cofactor>
    <cofactor evidence="6">
        <name>Mn(2+)</name>
        <dbReference type="ChEBI" id="CHEBI:29035"/>
    </cofactor>
    <cofactor evidence="6">
        <name>Fe(2+)</name>
        <dbReference type="ChEBI" id="CHEBI:29033"/>
    </cofactor>
    <text evidence="6">Binds 2 divalent metal cations per subunit. Has a high-affinity and a low affinity metal-binding site. The true nature of the physiological cofactor is under debate. The enzyme is active with cobalt, zinc, manganese or divalent iron ions. Most likely, methionine aminopeptidases function as mononuclear Fe(2+)-metalloproteases under physiological conditions, and the catalytically relevant metal-binding site has been assigned to the histidine-containing high-affinity site.</text>
</comment>
<dbReference type="NCBIfam" id="TIGR00500">
    <property type="entry name" value="met_pdase_I"/>
    <property type="match status" value="1"/>
</dbReference>
<evidence type="ECO:0000256" key="4">
    <source>
        <dbReference type="ARBA" id="ARBA00022723"/>
    </source>
</evidence>